<dbReference type="Proteomes" id="UP000003759">
    <property type="component" value="Chromosome"/>
</dbReference>
<name>K0JKC1_BRAPL</name>
<sequence length="505" mass="57655">MKNIISIIVLMITLFSTSVVQAVETKYIPNTSQAVFSIKLNELSSKAEINLQKTLNKLFMQKFADNFAAYRDDEYVVEAMTNRLEQILDFSKSSKIVSFNSYQEVAVIIDVLDAAELNRIMIKIASQEDKLISFSDNYTYRYFYLDDTTLISWNDEIFTVETKLDDVYWYNEEFNKENNIINIADSIFDTTSPLTNEKFTELENQTNDFYAWVDLGDCFIVDNDEFTKFLFGRSYDSISKESYKDAILTAKVNFNVGNADIVVDTYSPNYPYDSSLLKKELADNIYTFVNGENNYGFLSLAFNSTELSKHLKTMFGEEFPFNEDFAQLEEYGVDVYKLIELLGGDIFVSAWDNSSNENGEPDLLISASITDENTIKIILDALADNVNNDIYAIGGYSCYVKDSILYISSNPSIIEKIMNNEMPNVKLDKNKVDLAKNNTFVFYLELNSNLALYGIGDEYTENFESVYLTSNILDANHTQVLIKVNTRDKEKNALSIIKTFIGGLE</sequence>
<feature type="signal peptide" evidence="1">
    <location>
        <begin position="1"/>
        <end position="22"/>
    </location>
</feature>
<dbReference type="PATRIC" id="fig|1161918.5.peg.624"/>
<dbReference type="RefSeq" id="WP_014933091.1">
    <property type="nucleotide sequence ID" value="NC_018604.1"/>
</dbReference>
<accession>K0JKC1</accession>
<dbReference type="KEGG" id="bpw:WESB_1317"/>
<evidence type="ECO:0000313" key="3">
    <source>
        <dbReference type="Proteomes" id="UP000003759"/>
    </source>
</evidence>
<reference evidence="2 3" key="1">
    <citation type="journal article" date="2012" name="BMC Genomics">
        <title>Comparative genomics of Brachyspira pilosicoli strains: genome rearrangements, reductions and correlation of genetic compliment with phenotypic diversity.</title>
        <authorList>
            <person name="Mappley L.J."/>
            <person name="Black M.L."/>
            <person name="Abuoun M."/>
            <person name="Darby A.C."/>
            <person name="Woodward M.J."/>
            <person name="Parkhill J."/>
            <person name="Turner A.K."/>
            <person name="Bellgard M.I."/>
            <person name="La T."/>
            <person name="Phillips N.D."/>
            <person name="La Ragione R.M."/>
            <person name="Hampson D.J."/>
        </authorList>
    </citation>
    <scope>NUCLEOTIDE SEQUENCE [LARGE SCALE GENOMIC DNA]</scope>
    <source>
        <strain evidence="2">WesB</strain>
    </source>
</reference>
<dbReference type="AlphaFoldDB" id="K0JKC1"/>
<evidence type="ECO:0008006" key="4">
    <source>
        <dbReference type="Google" id="ProtNLM"/>
    </source>
</evidence>
<feature type="chain" id="PRO_5003835449" description="DUF4836 domain-containing protein" evidence="1">
    <location>
        <begin position="23"/>
        <end position="505"/>
    </location>
</feature>
<evidence type="ECO:0000313" key="2">
    <source>
        <dbReference type="EMBL" id="CCG56785.1"/>
    </source>
</evidence>
<keyword evidence="1" id="KW-0732">Signal</keyword>
<gene>
    <name evidence="2" type="ORF">WESB_1317</name>
</gene>
<organism evidence="2 3">
    <name type="scientific">Brachyspira pilosicoli WesB</name>
    <dbReference type="NCBI Taxonomy" id="1161918"/>
    <lineage>
        <taxon>Bacteria</taxon>
        <taxon>Pseudomonadati</taxon>
        <taxon>Spirochaetota</taxon>
        <taxon>Spirochaetia</taxon>
        <taxon>Brachyspirales</taxon>
        <taxon>Brachyspiraceae</taxon>
        <taxon>Brachyspira</taxon>
    </lineage>
</organism>
<dbReference type="OrthoDB" id="305027at2"/>
<proteinExistence type="predicted"/>
<dbReference type="EMBL" id="HE793032">
    <property type="protein sequence ID" value="CCG56785.1"/>
    <property type="molecule type" value="Genomic_DNA"/>
</dbReference>
<evidence type="ECO:0000256" key="1">
    <source>
        <dbReference type="SAM" id="SignalP"/>
    </source>
</evidence>
<protein>
    <recommendedName>
        <fullName evidence="4">DUF4836 domain-containing protein</fullName>
    </recommendedName>
</protein>
<dbReference type="HOGENOM" id="CLU_542562_0_0_12"/>